<feature type="region of interest" description="Disordered" evidence="2">
    <location>
        <begin position="210"/>
        <end position="236"/>
    </location>
</feature>
<feature type="compositionally biased region" description="Basic and acidic residues" evidence="2">
    <location>
        <begin position="102"/>
        <end position="111"/>
    </location>
</feature>
<proteinExistence type="predicted"/>
<name>A0AAV1UMU7_9STRA</name>
<keyword evidence="1" id="KW-0175">Coiled coil</keyword>
<feature type="compositionally biased region" description="Basic residues" evidence="2">
    <location>
        <begin position="72"/>
        <end position="83"/>
    </location>
</feature>
<dbReference type="GO" id="GO:0005634">
    <property type="term" value="C:nucleus"/>
    <property type="evidence" value="ECO:0007669"/>
    <property type="project" value="TreeGrafter"/>
</dbReference>
<feature type="compositionally biased region" description="Polar residues" evidence="2">
    <location>
        <begin position="298"/>
        <end position="308"/>
    </location>
</feature>
<sequence>MSLGFLTESALVPSKAKEIKVDAKSLVDLKAVVFQKEEERKRRLQEALTATNDDHEDERFAAGHRALRFGKYSHLRGGNKRQKQSKEDRVGKNLHNTGVEARGQRDEELKAQEATPAEDDDAAWSKKSVEMLRKKAAMYEKIMSGECRDYLKGECLVDFEAKKSMAETVRTKEMKLVEITDVFGRTKSVAGDSEEYTMFQKTQQQQQCRSEERGDTMKRKICGDGEGRNDEGRVDDGSYVVSQWDKRLNSSEKHHLMEVHEQATSAQLLAHSSSSGVGHDRKTRKQLRLERLRKQRSEAATSGESTVLPNDAVDAAASEKASDFLNQLSAFM</sequence>
<dbReference type="PANTHER" id="PTHR15885">
    <property type="entry name" value="COILED-COIL DOMAIN-CONTAINING PROTEIN 174"/>
    <property type="match status" value="1"/>
</dbReference>
<dbReference type="InterPro" id="IPR025066">
    <property type="entry name" value="CCDC174-like"/>
</dbReference>
<dbReference type="EMBL" id="CAKLBY020000223">
    <property type="protein sequence ID" value="CAK7935949.1"/>
    <property type="molecule type" value="Genomic_DNA"/>
</dbReference>
<dbReference type="PANTHER" id="PTHR15885:SF1">
    <property type="entry name" value="COILED-COIL DOMAIN-CONTAINING PROTEIN 174"/>
    <property type="match status" value="1"/>
</dbReference>
<comment type="caution">
    <text evidence="3">The sequence shown here is derived from an EMBL/GenBank/DDBJ whole genome shotgun (WGS) entry which is preliminary data.</text>
</comment>
<protein>
    <recommendedName>
        <fullName evidence="5">Pre-mRNA-splicing factor SYF2</fullName>
    </recommendedName>
</protein>
<evidence type="ECO:0000256" key="2">
    <source>
        <dbReference type="SAM" id="MobiDB-lite"/>
    </source>
</evidence>
<evidence type="ECO:0008006" key="5">
    <source>
        <dbReference type="Google" id="ProtNLM"/>
    </source>
</evidence>
<dbReference type="AlphaFoldDB" id="A0AAV1UMU7"/>
<dbReference type="Proteomes" id="UP001162060">
    <property type="component" value="Unassembled WGS sequence"/>
</dbReference>
<feature type="region of interest" description="Disordered" evidence="2">
    <location>
        <begin position="292"/>
        <end position="311"/>
    </location>
</feature>
<gene>
    <name evidence="3" type="ORF">PM001_LOCUS21099</name>
</gene>
<reference evidence="3" key="1">
    <citation type="submission" date="2024-01" db="EMBL/GenBank/DDBJ databases">
        <authorList>
            <person name="Webb A."/>
        </authorList>
    </citation>
    <scope>NUCLEOTIDE SEQUENCE</scope>
    <source>
        <strain evidence="3">Pm1</strain>
    </source>
</reference>
<evidence type="ECO:0000313" key="4">
    <source>
        <dbReference type="Proteomes" id="UP001162060"/>
    </source>
</evidence>
<accession>A0AAV1UMU7</accession>
<organism evidence="3 4">
    <name type="scientific">Peronospora matthiolae</name>
    <dbReference type="NCBI Taxonomy" id="2874970"/>
    <lineage>
        <taxon>Eukaryota</taxon>
        <taxon>Sar</taxon>
        <taxon>Stramenopiles</taxon>
        <taxon>Oomycota</taxon>
        <taxon>Peronosporomycetes</taxon>
        <taxon>Peronosporales</taxon>
        <taxon>Peronosporaceae</taxon>
        <taxon>Peronospora</taxon>
    </lineage>
</organism>
<feature type="region of interest" description="Disordered" evidence="2">
    <location>
        <begin position="72"/>
        <end position="120"/>
    </location>
</feature>
<evidence type="ECO:0000256" key="1">
    <source>
        <dbReference type="ARBA" id="ARBA00023054"/>
    </source>
</evidence>
<evidence type="ECO:0000313" key="3">
    <source>
        <dbReference type="EMBL" id="CAK7935949.1"/>
    </source>
</evidence>